<dbReference type="EMBL" id="GL433839">
    <property type="protein sequence ID" value="EFN57385.1"/>
    <property type="molecule type" value="Genomic_DNA"/>
</dbReference>
<sequence>MARPHTEHPLEGRSLRHRRQATLQQATAPKPPPQGNFDGYDQEAAQAAAYAAAFAEGQVRKGFVRKVFLLVFLQLCVTIGVASCFIFVDAVREYVRPGGDGQWVFIVSWITSLVMMIAIMCSKTLRRKHPWNLLALVVFTLVMSVLVGTICAYWQTSVVLEAFAVTGAAVAGLTLVAVFGKFDITKKGHILAMAGGVTFMVLLVTMLVGFFYVYDIQMVMGGKAYAISPDEYVFASVQIYMDVIIIFLQASHE</sequence>
<comment type="similarity">
    <text evidence="5">Belongs to the BI1 family.</text>
</comment>
<gene>
    <name evidence="6" type="ORF">CHLNCDRAFT_50899</name>
</gene>
<evidence type="ECO:0000313" key="6">
    <source>
        <dbReference type="EMBL" id="EFN57385.1"/>
    </source>
</evidence>
<evidence type="ECO:0000256" key="2">
    <source>
        <dbReference type="ARBA" id="ARBA00022692"/>
    </source>
</evidence>
<feature type="transmembrane region" description="Helical" evidence="5">
    <location>
        <begin position="67"/>
        <end position="88"/>
    </location>
</feature>
<evidence type="ECO:0000313" key="7">
    <source>
        <dbReference type="Proteomes" id="UP000008141"/>
    </source>
</evidence>
<keyword evidence="7" id="KW-1185">Reference proteome</keyword>
<dbReference type="PANTHER" id="PTHR23291:SF47">
    <property type="entry name" value="TRANSMEMBRANE BAX INHIBITOR MOTIF CONTAINING 7"/>
    <property type="match status" value="1"/>
</dbReference>
<organism evidence="7">
    <name type="scientific">Chlorella variabilis</name>
    <name type="common">Green alga</name>
    <dbReference type="NCBI Taxonomy" id="554065"/>
    <lineage>
        <taxon>Eukaryota</taxon>
        <taxon>Viridiplantae</taxon>
        <taxon>Chlorophyta</taxon>
        <taxon>core chlorophytes</taxon>
        <taxon>Trebouxiophyceae</taxon>
        <taxon>Chlorellales</taxon>
        <taxon>Chlorellaceae</taxon>
        <taxon>Chlorella clade</taxon>
        <taxon>Chlorella</taxon>
    </lineage>
</organism>
<reference evidence="6 7" key="1">
    <citation type="journal article" date="2010" name="Plant Cell">
        <title>The Chlorella variabilis NC64A genome reveals adaptation to photosymbiosis, coevolution with viruses, and cryptic sex.</title>
        <authorList>
            <person name="Blanc G."/>
            <person name="Duncan G."/>
            <person name="Agarkova I."/>
            <person name="Borodovsky M."/>
            <person name="Gurnon J."/>
            <person name="Kuo A."/>
            <person name="Lindquist E."/>
            <person name="Lucas S."/>
            <person name="Pangilinan J."/>
            <person name="Polle J."/>
            <person name="Salamov A."/>
            <person name="Terry A."/>
            <person name="Yamada T."/>
            <person name="Dunigan D.D."/>
            <person name="Grigoriev I.V."/>
            <person name="Claverie J.M."/>
            <person name="Van Etten J.L."/>
        </authorList>
    </citation>
    <scope>NUCLEOTIDE SEQUENCE [LARGE SCALE GENOMIC DNA]</scope>
    <source>
        <strain evidence="6 7">NC64A</strain>
    </source>
</reference>
<dbReference type="InterPro" id="IPR006214">
    <property type="entry name" value="Bax_inhibitor_1-related"/>
</dbReference>
<protein>
    <submittedName>
        <fullName evidence="6">Uncharacterized protein</fullName>
    </submittedName>
</protein>
<evidence type="ECO:0000256" key="4">
    <source>
        <dbReference type="ARBA" id="ARBA00023136"/>
    </source>
</evidence>
<feature type="transmembrane region" description="Helical" evidence="5">
    <location>
        <begin position="162"/>
        <end position="179"/>
    </location>
</feature>
<dbReference type="KEGG" id="cvr:CHLNCDRAFT_50899"/>
<accession>E1Z8R7</accession>
<dbReference type="AlphaFoldDB" id="E1Z8R7"/>
<comment type="subcellular location">
    <subcellularLocation>
        <location evidence="1">Membrane</location>
        <topology evidence="1">Multi-pass membrane protein</topology>
    </subcellularLocation>
</comment>
<feature type="transmembrane region" description="Helical" evidence="5">
    <location>
        <begin position="191"/>
        <end position="212"/>
    </location>
</feature>
<keyword evidence="2 5" id="KW-0812">Transmembrane</keyword>
<dbReference type="OrthoDB" id="7933078at2759"/>
<evidence type="ECO:0000256" key="1">
    <source>
        <dbReference type="ARBA" id="ARBA00004141"/>
    </source>
</evidence>
<dbReference type="GO" id="GO:0016020">
    <property type="term" value="C:membrane"/>
    <property type="evidence" value="ECO:0007669"/>
    <property type="project" value="UniProtKB-SubCell"/>
</dbReference>
<evidence type="ECO:0000256" key="5">
    <source>
        <dbReference type="RuleBase" id="RU004379"/>
    </source>
</evidence>
<dbReference type="GeneID" id="17357140"/>
<dbReference type="Pfam" id="PF01027">
    <property type="entry name" value="Bax1-I"/>
    <property type="match status" value="1"/>
</dbReference>
<dbReference type="RefSeq" id="XP_005849487.1">
    <property type="nucleotide sequence ID" value="XM_005849425.1"/>
</dbReference>
<dbReference type="PANTHER" id="PTHR23291">
    <property type="entry name" value="BAX INHIBITOR-RELATED"/>
    <property type="match status" value="1"/>
</dbReference>
<name>E1Z8R7_CHLVA</name>
<dbReference type="Proteomes" id="UP000008141">
    <property type="component" value="Unassembled WGS sequence"/>
</dbReference>
<keyword evidence="3 5" id="KW-1133">Transmembrane helix</keyword>
<evidence type="ECO:0000256" key="3">
    <source>
        <dbReference type="ARBA" id="ARBA00022989"/>
    </source>
</evidence>
<dbReference type="eggNOG" id="KOG2322">
    <property type="taxonomic scope" value="Eukaryota"/>
</dbReference>
<feature type="transmembrane region" description="Helical" evidence="5">
    <location>
        <begin position="103"/>
        <end position="121"/>
    </location>
</feature>
<proteinExistence type="inferred from homology"/>
<dbReference type="OMA" id="YMAMASK"/>
<dbReference type="InParanoid" id="E1Z8R7"/>
<feature type="transmembrane region" description="Helical" evidence="5">
    <location>
        <begin position="133"/>
        <end position="156"/>
    </location>
</feature>
<keyword evidence="4 5" id="KW-0472">Membrane</keyword>